<dbReference type="Gene3D" id="3.30.2060.10">
    <property type="entry name" value="Penicillin-binding protein 1b domain"/>
    <property type="match status" value="1"/>
</dbReference>
<evidence type="ECO:0000259" key="1">
    <source>
        <dbReference type="Pfam" id="PF14814"/>
    </source>
</evidence>
<name>A0A2W4QFA9_9GAMM</name>
<feature type="domain" description="Bifunctional transglycosylase second" evidence="1">
    <location>
        <begin position="2"/>
        <end position="27"/>
    </location>
</feature>
<sequence>MQGSYVRLGNEITLNTRQFKFWDKPEPL</sequence>
<evidence type="ECO:0000313" key="2">
    <source>
        <dbReference type="EMBL" id="PZN70965.1"/>
    </source>
</evidence>
<dbReference type="AlphaFoldDB" id="A0A2W4QFA9"/>
<dbReference type="InterPro" id="IPR028166">
    <property type="entry name" value="UB2H"/>
</dbReference>
<accession>A0A2W4QFA9</accession>
<comment type="caution">
    <text evidence="2">The sequence shown here is derived from an EMBL/GenBank/DDBJ whole genome shotgun (WGS) entry which is preliminary data.</text>
</comment>
<dbReference type="Proteomes" id="UP000249396">
    <property type="component" value="Unassembled WGS sequence"/>
</dbReference>
<dbReference type="Pfam" id="PF14814">
    <property type="entry name" value="UB2H"/>
    <property type="match status" value="1"/>
</dbReference>
<protein>
    <recommendedName>
        <fullName evidence="1">Bifunctional transglycosylase second domain-containing protein</fullName>
    </recommendedName>
</protein>
<evidence type="ECO:0000313" key="3">
    <source>
        <dbReference type="Proteomes" id="UP000249396"/>
    </source>
</evidence>
<organism evidence="2 3">
    <name type="scientific">Candidatus Methylumidiphilus alinenensis</name>
    <dbReference type="NCBI Taxonomy" id="2202197"/>
    <lineage>
        <taxon>Bacteria</taxon>
        <taxon>Pseudomonadati</taxon>
        <taxon>Pseudomonadota</taxon>
        <taxon>Gammaproteobacteria</taxon>
        <taxon>Methylococcales</taxon>
        <taxon>Candidatus Methylumidiphilus</taxon>
    </lineage>
</organism>
<gene>
    <name evidence="2" type="ORF">DM484_27575</name>
</gene>
<proteinExistence type="predicted"/>
<dbReference type="EMBL" id="QJPH01000539">
    <property type="protein sequence ID" value="PZN70965.1"/>
    <property type="molecule type" value="Genomic_DNA"/>
</dbReference>
<reference evidence="2 3" key="1">
    <citation type="journal article" date="2018" name="Aquat. Microb. Ecol.">
        <title>Gammaproteobacterial methanotrophs dominate.</title>
        <authorList>
            <person name="Rissanen A.J."/>
            <person name="Saarenheimo J."/>
            <person name="Tiirola M."/>
            <person name="Peura S."/>
            <person name="Aalto S.L."/>
            <person name="Karvinen A."/>
            <person name="Nykanen H."/>
        </authorList>
    </citation>
    <scope>NUCLEOTIDE SEQUENCE [LARGE SCALE GENOMIC DNA]</scope>
    <source>
        <strain evidence="2">AMbin10</strain>
    </source>
</reference>